<dbReference type="SUPFAM" id="SSF82185">
    <property type="entry name" value="Histone H3 K4-specific methyltransferase SET7/9 N-terminal domain"/>
    <property type="match status" value="1"/>
</dbReference>
<keyword evidence="2" id="KW-1185">Reference proteome</keyword>
<organism evidence="1 2">
    <name type="scientific">Tunisvirus fontaine2</name>
    <dbReference type="NCBI Taxonomy" id="1421067"/>
    <lineage>
        <taxon>Viruses</taxon>
        <taxon>Varidnaviria</taxon>
        <taxon>Bamfordvirae</taxon>
        <taxon>Nucleocytoviricota</taxon>
        <taxon>Megaviricetes</taxon>
        <taxon>Pimascovirales</taxon>
        <taxon>Pimascovirales incertae sedis</taxon>
        <taxon>Marseilleviridae</taxon>
        <taxon>Losannavirus</taxon>
        <taxon>Losannavirus tunisense</taxon>
    </lineage>
</organism>
<dbReference type="Gene3D" id="2.20.110.10">
    <property type="entry name" value="Histone H3 K4-specific methyltransferase SET7/9 N-terminal domain"/>
    <property type="match status" value="1"/>
</dbReference>
<dbReference type="EMBL" id="KF483846">
    <property type="protein sequence ID" value="AHC54771.1"/>
    <property type="molecule type" value="Genomic_DNA"/>
</dbReference>
<evidence type="ECO:0000313" key="1">
    <source>
        <dbReference type="EMBL" id="AHC54771.1"/>
    </source>
</evidence>
<proteinExistence type="predicted"/>
<evidence type="ECO:0000313" key="2">
    <source>
        <dbReference type="Proteomes" id="UP000232615"/>
    </source>
</evidence>
<name>V9SEN6_9VIRU</name>
<accession>V9SEN6</accession>
<evidence type="ECO:0008006" key="3">
    <source>
        <dbReference type="Google" id="ProtNLM"/>
    </source>
</evidence>
<gene>
    <name evidence="1" type="ORF">TNS_ORF53</name>
</gene>
<protein>
    <recommendedName>
        <fullName evidence="3">MORN repeat-containing protein</fullName>
    </recommendedName>
</protein>
<sequence>MQKFLSRKELVSLCLPFSEDLPKKEDHLGLTKRRTGTTSSEYFLLPNGEKHGEEIRKYDSGKILSRCWENGVLHGPWKISVGNDYLEGEFWNGLIHGVFRSETGIDGFEQLEQYFVGKLRKSAEYTFLMGLLQSERGQLGVYLGPQKLFSVEQPEKHLLWDKEGKNVVIGDSKFFNIRDYSSGYISRNHHVLSENYLMHFLESEGQNVFATTENGEIVALRIPKT</sequence>
<dbReference type="Proteomes" id="UP000232615">
    <property type="component" value="Segment"/>
</dbReference>
<reference evidence="1 2" key="1">
    <citation type="journal article" date="2014" name="Arch. Virol.">
        <title>Complete genome sequence of Tunisvirus, a new member of the proposed family Marseilleviridae.</title>
        <authorList>
            <person name="Aherfi S."/>
            <person name="Boughalmi M."/>
            <person name="Pagnier I."/>
            <person name="Fournous G."/>
            <person name="La Scola B."/>
            <person name="Raoult D."/>
            <person name="Colson P."/>
        </authorList>
    </citation>
    <scope>NUCLEOTIDE SEQUENCE [LARGE SCALE GENOMIC DNA]</scope>
    <source>
        <strain evidence="1 2">U484</strain>
    </source>
</reference>